<comment type="subcellular location">
    <subcellularLocation>
        <location evidence="1 5">Cytoplasm</location>
    </subcellularLocation>
</comment>
<evidence type="ECO:0000256" key="5">
    <source>
        <dbReference type="HAMAP-Rule" id="MF_01114"/>
    </source>
</evidence>
<dbReference type="Pfam" id="PF21982">
    <property type="entry name" value="RecX_HTH1"/>
    <property type="match status" value="1"/>
</dbReference>
<comment type="similarity">
    <text evidence="2 5">Belongs to the RecX family.</text>
</comment>
<dbReference type="AlphaFoldDB" id="A0A2U1T587"/>
<evidence type="ECO:0000256" key="3">
    <source>
        <dbReference type="ARBA" id="ARBA00018111"/>
    </source>
</evidence>
<dbReference type="PANTHER" id="PTHR33602:SF1">
    <property type="entry name" value="REGULATORY PROTEIN RECX FAMILY PROTEIN"/>
    <property type="match status" value="1"/>
</dbReference>
<dbReference type="PANTHER" id="PTHR33602">
    <property type="entry name" value="REGULATORY PROTEIN RECX FAMILY PROTEIN"/>
    <property type="match status" value="1"/>
</dbReference>
<evidence type="ECO:0000256" key="1">
    <source>
        <dbReference type="ARBA" id="ARBA00004496"/>
    </source>
</evidence>
<proteinExistence type="inferred from homology"/>
<comment type="caution">
    <text evidence="8">The sequence shown here is derived from an EMBL/GenBank/DDBJ whole genome shotgun (WGS) entry which is preliminary data.</text>
</comment>
<dbReference type="GO" id="GO:0006282">
    <property type="term" value="P:regulation of DNA repair"/>
    <property type="evidence" value="ECO:0007669"/>
    <property type="project" value="UniProtKB-UniRule"/>
</dbReference>
<dbReference type="GO" id="GO:0005737">
    <property type="term" value="C:cytoplasm"/>
    <property type="evidence" value="ECO:0007669"/>
    <property type="project" value="UniProtKB-SubCell"/>
</dbReference>
<reference evidence="9" key="1">
    <citation type="submission" date="2018-04" db="EMBL/GenBank/DDBJ databases">
        <authorList>
            <person name="Liu S."/>
            <person name="Wang Z."/>
            <person name="Li J."/>
        </authorList>
    </citation>
    <scope>NUCLEOTIDE SEQUENCE [LARGE SCALE GENOMIC DNA]</scope>
    <source>
        <strain evidence="9">2189</strain>
    </source>
</reference>
<dbReference type="EMBL" id="QEEZ01000017">
    <property type="protein sequence ID" value="PWC01177.1"/>
    <property type="molecule type" value="Genomic_DNA"/>
</dbReference>
<dbReference type="KEGG" id="cyz:C3B44_04660"/>
<evidence type="ECO:0000259" key="6">
    <source>
        <dbReference type="Pfam" id="PF02631"/>
    </source>
</evidence>
<evidence type="ECO:0000256" key="4">
    <source>
        <dbReference type="ARBA" id="ARBA00022490"/>
    </source>
</evidence>
<dbReference type="InterPro" id="IPR053926">
    <property type="entry name" value="RecX_HTH_1st"/>
</dbReference>
<accession>A0A2U1T587</accession>
<keyword evidence="9" id="KW-1185">Reference proteome</keyword>
<evidence type="ECO:0000313" key="8">
    <source>
        <dbReference type="EMBL" id="PWC01177.1"/>
    </source>
</evidence>
<dbReference type="InterPro" id="IPR003783">
    <property type="entry name" value="Regulatory_RecX"/>
</dbReference>
<comment type="function">
    <text evidence="5">Modulates RecA activity.</text>
</comment>
<dbReference type="HAMAP" id="MF_01114">
    <property type="entry name" value="RecX"/>
    <property type="match status" value="1"/>
</dbReference>
<dbReference type="Proteomes" id="UP000244989">
    <property type="component" value="Unassembled WGS sequence"/>
</dbReference>
<feature type="domain" description="RecX first three-helical" evidence="7">
    <location>
        <begin position="41"/>
        <end position="77"/>
    </location>
</feature>
<dbReference type="Pfam" id="PF02631">
    <property type="entry name" value="RecX_HTH2"/>
    <property type="match status" value="1"/>
</dbReference>
<dbReference type="InterPro" id="IPR053924">
    <property type="entry name" value="RecX_HTH_2nd"/>
</dbReference>
<dbReference type="NCBIfam" id="NF001059">
    <property type="entry name" value="PRK00117.4-3"/>
    <property type="match status" value="1"/>
</dbReference>
<name>A0A2U1T587_9CORY</name>
<organism evidence="8 9">
    <name type="scientific">Corynebacterium yudongzhengii</name>
    <dbReference type="NCBI Taxonomy" id="2080740"/>
    <lineage>
        <taxon>Bacteria</taxon>
        <taxon>Bacillati</taxon>
        <taxon>Actinomycetota</taxon>
        <taxon>Actinomycetes</taxon>
        <taxon>Mycobacteriales</taxon>
        <taxon>Corynebacteriaceae</taxon>
        <taxon>Corynebacterium</taxon>
    </lineage>
</organism>
<evidence type="ECO:0000259" key="7">
    <source>
        <dbReference type="Pfam" id="PF21982"/>
    </source>
</evidence>
<feature type="domain" description="RecX second three-helical" evidence="6">
    <location>
        <begin position="86"/>
        <end position="127"/>
    </location>
</feature>
<keyword evidence="4 5" id="KW-0963">Cytoplasm</keyword>
<dbReference type="OrthoDB" id="5244465at2"/>
<evidence type="ECO:0000256" key="2">
    <source>
        <dbReference type="ARBA" id="ARBA00009695"/>
    </source>
</evidence>
<gene>
    <name evidence="5" type="primary">recX</name>
    <name evidence="8" type="ORF">DF222_08910</name>
</gene>
<dbReference type="Gene3D" id="1.10.10.10">
    <property type="entry name" value="Winged helix-like DNA-binding domain superfamily/Winged helix DNA-binding domain"/>
    <property type="match status" value="2"/>
</dbReference>
<dbReference type="InterPro" id="IPR036388">
    <property type="entry name" value="WH-like_DNA-bd_sf"/>
</dbReference>
<evidence type="ECO:0000313" key="9">
    <source>
        <dbReference type="Proteomes" id="UP000244989"/>
    </source>
</evidence>
<protein>
    <recommendedName>
        <fullName evidence="3 5">Regulatory protein RecX</fullName>
    </recommendedName>
</protein>
<sequence>MTRTMTSERIERLREAIADYQASGKGTLFDHEAEEARAAVRSRALGLLDQRGRSRHELRERLIAAEFAPEVIDAVLDDFERTGLINDEVFAREWVRQRHQRRKKSARVLDLELQDKGVGAAERASALAQIDEDDEEATAIELARKKARSVKNVPGDYAEYQKVLRRIVGVLARRGFNEAMSLRIARAELERRREELAEG</sequence>